<organism evidence="2">
    <name type="scientific">bioreactor metagenome</name>
    <dbReference type="NCBI Taxonomy" id="1076179"/>
    <lineage>
        <taxon>unclassified sequences</taxon>
        <taxon>metagenomes</taxon>
        <taxon>ecological metagenomes</taxon>
    </lineage>
</organism>
<dbReference type="Gene3D" id="3.20.20.190">
    <property type="entry name" value="Phosphatidylinositol (PI) phosphodiesterase"/>
    <property type="match status" value="1"/>
</dbReference>
<dbReference type="InterPro" id="IPR030395">
    <property type="entry name" value="GP_PDE_dom"/>
</dbReference>
<comment type="caution">
    <text evidence="2">The sequence shown here is derived from an EMBL/GenBank/DDBJ whole genome shotgun (WGS) entry which is preliminary data.</text>
</comment>
<dbReference type="GO" id="GO:0006629">
    <property type="term" value="P:lipid metabolic process"/>
    <property type="evidence" value="ECO:0007669"/>
    <property type="project" value="InterPro"/>
</dbReference>
<sequence>MDYFLSIAPENTVTSFDMSTATSFVIANYAGYGLFMNYPNNGLQLPMSQKGIPLDLEYLVYKIHKNNMFLHYWTINDVDDMRKCIELGADGIITDRPDLLIQLLDEMGY</sequence>
<dbReference type="EMBL" id="VSSQ01087234">
    <property type="protein sequence ID" value="MPN34279.1"/>
    <property type="molecule type" value="Genomic_DNA"/>
</dbReference>
<dbReference type="GO" id="GO:0008081">
    <property type="term" value="F:phosphoric diester hydrolase activity"/>
    <property type="evidence" value="ECO:0007669"/>
    <property type="project" value="InterPro"/>
</dbReference>
<dbReference type="SUPFAM" id="SSF51695">
    <property type="entry name" value="PLC-like phosphodiesterases"/>
    <property type="match status" value="1"/>
</dbReference>
<dbReference type="AlphaFoldDB" id="A0A645H859"/>
<evidence type="ECO:0000313" key="2">
    <source>
        <dbReference type="EMBL" id="MPN34279.1"/>
    </source>
</evidence>
<gene>
    <name evidence="2" type="ORF">SDC9_181772</name>
</gene>
<dbReference type="PANTHER" id="PTHR46211">
    <property type="entry name" value="GLYCEROPHOSPHORYL DIESTER PHOSPHODIESTERASE"/>
    <property type="match status" value="1"/>
</dbReference>
<dbReference type="InterPro" id="IPR017946">
    <property type="entry name" value="PLC-like_Pdiesterase_TIM-brl"/>
</dbReference>
<reference evidence="2" key="1">
    <citation type="submission" date="2019-08" db="EMBL/GenBank/DDBJ databases">
        <authorList>
            <person name="Kucharzyk K."/>
            <person name="Murdoch R.W."/>
            <person name="Higgins S."/>
            <person name="Loffler F."/>
        </authorList>
    </citation>
    <scope>NUCLEOTIDE SEQUENCE</scope>
</reference>
<evidence type="ECO:0000259" key="1">
    <source>
        <dbReference type="PROSITE" id="PS51704"/>
    </source>
</evidence>
<accession>A0A645H859</accession>
<proteinExistence type="predicted"/>
<dbReference type="Pfam" id="PF03009">
    <property type="entry name" value="GDPD"/>
    <property type="match status" value="1"/>
</dbReference>
<protein>
    <recommendedName>
        <fullName evidence="1">GP-PDE domain-containing protein</fullName>
    </recommendedName>
</protein>
<feature type="domain" description="GP-PDE" evidence="1">
    <location>
        <begin position="1"/>
        <end position="104"/>
    </location>
</feature>
<name>A0A645H859_9ZZZZ</name>
<dbReference type="PANTHER" id="PTHR46211:SF14">
    <property type="entry name" value="GLYCEROPHOSPHODIESTER PHOSPHODIESTERASE"/>
    <property type="match status" value="1"/>
</dbReference>
<dbReference type="PROSITE" id="PS51704">
    <property type="entry name" value="GP_PDE"/>
    <property type="match status" value="1"/>
</dbReference>